<accession>A0ABQ8ELZ7</accession>
<sequence>TCVGWALCGMGRRRLRLTLMSRSFFSLHFIRHLKNKRERERESERGVAATRNGAPAMFSSTMMLPVYPSPWFLHRRCSWALLRSMHVNKEPAAEVDLFKKRVNKTDLKLEILMEKEADGEQESIEQLLQDLPASSDVGALMTSDDRTLTCLDGFA</sequence>
<evidence type="ECO:0000313" key="2">
    <source>
        <dbReference type="Proteomes" id="UP000824890"/>
    </source>
</evidence>
<proteinExistence type="predicted"/>
<gene>
    <name evidence="1" type="ORF">HID58_002246</name>
</gene>
<protein>
    <submittedName>
        <fullName evidence="1">Uncharacterized protein</fullName>
    </submittedName>
</protein>
<keyword evidence="2" id="KW-1185">Reference proteome</keyword>
<evidence type="ECO:0000313" key="1">
    <source>
        <dbReference type="EMBL" id="KAH0942609.1"/>
    </source>
</evidence>
<reference evidence="1 2" key="1">
    <citation type="submission" date="2021-05" db="EMBL/GenBank/DDBJ databases">
        <title>Genome Assembly of Synthetic Allotetraploid Brassica napus Reveals Homoeologous Exchanges between Subgenomes.</title>
        <authorList>
            <person name="Davis J.T."/>
        </authorList>
    </citation>
    <scope>NUCLEOTIDE SEQUENCE [LARGE SCALE GENOMIC DNA]</scope>
    <source>
        <strain evidence="2">cv. Da-Ae</strain>
        <tissue evidence="1">Seedling</tissue>
    </source>
</reference>
<feature type="non-terminal residue" evidence="1">
    <location>
        <position position="1"/>
    </location>
</feature>
<dbReference type="Proteomes" id="UP000824890">
    <property type="component" value="Unassembled WGS sequence"/>
</dbReference>
<organism evidence="1 2">
    <name type="scientific">Brassica napus</name>
    <name type="common">Rape</name>
    <dbReference type="NCBI Taxonomy" id="3708"/>
    <lineage>
        <taxon>Eukaryota</taxon>
        <taxon>Viridiplantae</taxon>
        <taxon>Streptophyta</taxon>
        <taxon>Embryophyta</taxon>
        <taxon>Tracheophyta</taxon>
        <taxon>Spermatophyta</taxon>
        <taxon>Magnoliopsida</taxon>
        <taxon>eudicotyledons</taxon>
        <taxon>Gunneridae</taxon>
        <taxon>Pentapetalae</taxon>
        <taxon>rosids</taxon>
        <taxon>malvids</taxon>
        <taxon>Brassicales</taxon>
        <taxon>Brassicaceae</taxon>
        <taxon>Brassiceae</taxon>
        <taxon>Brassica</taxon>
    </lineage>
</organism>
<comment type="caution">
    <text evidence="1">The sequence shown here is derived from an EMBL/GenBank/DDBJ whole genome shotgun (WGS) entry which is preliminary data.</text>
</comment>
<name>A0ABQ8ELZ7_BRANA</name>
<dbReference type="EMBL" id="JAGKQM010000001">
    <property type="protein sequence ID" value="KAH0942609.1"/>
    <property type="molecule type" value="Genomic_DNA"/>
</dbReference>